<feature type="transmembrane region" description="Helical" evidence="1">
    <location>
        <begin position="163"/>
        <end position="191"/>
    </location>
</feature>
<comment type="caution">
    <text evidence="2">The sequence shown here is derived from an EMBL/GenBank/DDBJ whole genome shotgun (WGS) entry which is preliminary data.</text>
</comment>
<keyword evidence="1" id="KW-1133">Transmembrane helix</keyword>
<keyword evidence="1" id="KW-0472">Membrane</keyword>
<evidence type="ECO:0000256" key="1">
    <source>
        <dbReference type="SAM" id="Phobius"/>
    </source>
</evidence>
<evidence type="ECO:0000313" key="2">
    <source>
        <dbReference type="EMBL" id="KKR87977.1"/>
    </source>
</evidence>
<feature type="transmembrane region" description="Helical" evidence="1">
    <location>
        <begin position="303"/>
        <end position="323"/>
    </location>
</feature>
<feature type="transmembrane region" description="Helical" evidence="1">
    <location>
        <begin position="138"/>
        <end position="157"/>
    </location>
</feature>
<feature type="transmembrane region" description="Helical" evidence="1">
    <location>
        <begin position="198"/>
        <end position="216"/>
    </location>
</feature>
<protein>
    <recommendedName>
        <fullName evidence="4">Glycosyltransferase RgtA/B/C/D-like domain-containing protein</fullName>
    </recommendedName>
</protein>
<feature type="transmembrane region" description="Helical" evidence="1">
    <location>
        <begin position="279"/>
        <end position="296"/>
    </location>
</feature>
<feature type="transmembrane region" description="Helical" evidence="1">
    <location>
        <begin position="114"/>
        <end position="131"/>
    </location>
</feature>
<evidence type="ECO:0000313" key="3">
    <source>
        <dbReference type="Proteomes" id="UP000033858"/>
    </source>
</evidence>
<dbReference type="AlphaFoldDB" id="A0A0G0XJX4"/>
<organism evidence="2 3">
    <name type="scientific">Candidatus Woesebacteria bacterium GW2011_GWB1_41_10</name>
    <dbReference type="NCBI Taxonomy" id="1618577"/>
    <lineage>
        <taxon>Bacteria</taxon>
        <taxon>Candidatus Woeseibacteriota</taxon>
    </lineage>
</organism>
<name>A0A0G0XJX4_9BACT</name>
<evidence type="ECO:0008006" key="4">
    <source>
        <dbReference type="Google" id="ProtNLM"/>
    </source>
</evidence>
<accession>A0A0G0XJX4</accession>
<dbReference type="EMBL" id="LCAE01000002">
    <property type="protein sequence ID" value="KKR87977.1"/>
    <property type="molecule type" value="Genomic_DNA"/>
</dbReference>
<proteinExistence type="predicted"/>
<keyword evidence="1" id="KW-0812">Transmembrane</keyword>
<sequence length="384" mass="44266">MAKIATIFFVIFLLIYSVTSAGKTPYDYFTRLADSFLDGKYYLTENPPWLSELIPAGQEKFYVVYPPMPALILIPFRFLFKDKFEQQYLAHFLGAGIVILTMLISWTIKKSKSLAILSGLLIGIGSIVWFLSATGSSWYLAQVSAAFFLTVAIYESLNKKRAILIGIFLGAAYLSRLHTILSLPLFLYLLWSKNWFKNYFYLSVGILPFVLFNFYYNFIRFGTIFDQAYFVLPKILNELDKPWFAKGVIHIDYIPDNLRAMFWSFPKILNKFPFIQPSWAGLAIWITTPAFIYALCAPTKQAIVKLSWLAIFLIFLVVASHGGTGWAQFGYRFAVDFYPFLILLTIIAISKNRLMWHHWLLLFVGVVVNLWGVLWINKFGWVGF</sequence>
<gene>
    <name evidence="2" type="ORF">UU32_C0002G0002</name>
</gene>
<dbReference type="Proteomes" id="UP000033858">
    <property type="component" value="Unassembled WGS sequence"/>
</dbReference>
<feature type="transmembrane region" description="Helical" evidence="1">
    <location>
        <begin position="89"/>
        <end position="108"/>
    </location>
</feature>
<feature type="transmembrane region" description="Helical" evidence="1">
    <location>
        <begin position="329"/>
        <end position="349"/>
    </location>
</feature>
<feature type="transmembrane region" description="Helical" evidence="1">
    <location>
        <begin position="61"/>
        <end position="80"/>
    </location>
</feature>
<reference evidence="2 3" key="1">
    <citation type="journal article" date="2015" name="Nature">
        <title>rRNA introns, odd ribosomes, and small enigmatic genomes across a large radiation of phyla.</title>
        <authorList>
            <person name="Brown C.T."/>
            <person name="Hug L.A."/>
            <person name="Thomas B.C."/>
            <person name="Sharon I."/>
            <person name="Castelle C.J."/>
            <person name="Singh A."/>
            <person name="Wilkins M.J."/>
            <person name="Williams K.H."/>
            <person name="Banfield J.F."/>
        </authorList>
    </citation>
    <scope>NUCLEOTIDE SEQUENCE [LARGE SCALE GENOMIC DNA]</scope>
</reference>
<feature type="transmembrane region" description="Helical" evidence="1">
    <location>
        <begin position="356"/>
        <end position="376"/>
    </location>
</feature>